<evidence type="ECO:0000313" key="4">
    <source>
        <dbReference type="Proteomes" id="UP000177199"/>
    </source>
</evidence>
<dbReference type="GO" id="GO:0016757">
    <property type="term" value="F:glycosyltransferase activity"/>
    <property type="evidence" value="ECO:0007669"/>
    <property type="project" value="InterPro"/>
</dbReference>
<sequence length="308" mass="36367">VFNRFKKDFIDTFYTLKNVHKKIARDIDKGDYDIVLVHTDISTQAPYLLRYLKTKNVYFCLEPLRNAYEYSLRLKDNVFVLNIFYENLNRWIRKNIDRKNARSANHILALSLFGRERIIAAYDLYPKISYLGIDESVFKPSNVKKKNQVFFVAEKYPIYGYDLAQQAMNLIPKKIRPDLKIIDWKKNNFERLSDEELVGLYRESLVTLSLSKFDTFGLVPLESMACGTPVIALNVAGYRETVLNNKTGYLTDFDSKEISEKIIYLLLHPEEVKRLGENGRKWTEEKWTWNKQIEELNKLLINFVKNEF</sequence>
<dbReference type="SUPFAM" id="SSF53756">
    <property type="entry name" value="UDP-Glycosyltransferase/glycogen phosphorylase"/>
    <property type="match status" value="1"/>
</dbReference>
<reference evidence="3 4" key="1">
    <citation type="journal article" date="2016" name="Nat. Commun.">
        <title>Thousands of microbial genomes shed light on interconnected biogeochemical processes in an aquifer system.</title>
        <authorList>
            <person name="Anantharaman K."/>
            <person name="Brown C.T."/>
            <person name="Hug L.A."/>
            <person name="Sharon I."/>
            <person name="Castelle C.J."/>
            <person name="Probst A.J."/>
            <person name="Thomas B.C."/>
            <person name="Singh A."/>
            <person name="Wilkins M.J."/>
            <person name="Karaoz U."/>
            <person name="Brodie E.L."/>
            <person name="Williams K.H."/>
            <person name="Hubbard S.S."/>
            <person name="Banfield J.F."/>
        </authorList>
    </citation>
    <scope>NUCLEOTIDE SEQUENCE [LARGE SCALE GENOMIC DNA]</scope>
</reference>
<evidence type="ECO:0000259" key="2">
    <source>
        <dbReference type="Pfam" id="PF00534"/>
    </source>
</evidence>
<gene>
    <name evidence="3" type="ORF">A3F29_02385</name>
</gene>
<dbReference type="Proteomes" id="UP000177199">
    <property type="component" value="Unassembled WGS sequence"/>
</dbReference>
<proteinExistence type="predicted"/>
<dbReference type="Pfam" id="PF00534">
    <property type="entry name" value="Glycos_transf_1"/>
    <property type="match status" value="1"/>
</dbReference>
<dbReference type="Gene3D" id="3.40.50.2000">
    <property type="entry name" value="Glycogen Phosphorylase B"/>
    <property type="match status" value="2"/>
</dbReference>
<dbReference type="PANTHER" id="PTHR46401">
    <property type="entry name" value="GLYCOSYLTRANSFERASE WBBK-RELATED"/>
    <property type="match status" value="1"/>
</dbReference>
<name>A0A1F7HJ90_9BACT</name>
<evidence type="ECO:0000313" key="3">
    <source>
        <dbReference type="EMBL" id="OGK31289.1"/>
    </source>
</evidence>
<dbReference type="AlphaFoldDB" id="A0A1F7HJ90"/>
<accession>A0A1F7HJ90</accession>
<dbReference type="EMBL" id="MFZV01000012">
    <property type="protein sequence ID" value="OGK31289.1"/>
    <property type="molecule type" value="Genomic_DNA"/>
</dbReference>
<feature type="domain" description="Glycosyl transferase family 1" evidence="2">
    <location>
        <begin position="191"/>
        <end position="282"/>
    </location>
</feature>
<comment type="caution">
    <text evidence="3">The sequence shown here is derived from an EMBL/GenBank/DDBJ whole genome shotgun (WGS) entry which is preliminary data.</text>
</comment>
<protein>
    <recommendedName>
        <fullName evidence="2">Glycosyl transferase family 1 domain-containing protein</fullName>
    </recommendedName>
</protein>
<keyword evidence="1" id="KW-0808">Transferase</keyword>
<dbReference type="PANTHER" id="PTHR46401:SF2">
    <property type="entry name" value="GLYCOSYLTRANSFERASE WBBK-RELATED"/>
    <property type="match status" value="1"/>
</dbReference>
<dbReference type="CDD" id="cd03801">
    <property type="entry name" value="GT4_PimA-like"/>
    <property type="match status" value="1"/>
</dbReference>
<feature type="non-terminal residue" evidence="3">
    <location>
        <position position="1"/>
    </location>
</feature>
<dbReference type="InterPro" id="IPR001296">
    <property type="entry name" value="Glyco_trans_1"/>
</dbReference>
<dbReference type="GO" id="GO:0009103">
    <property type="term" value="P:lipopolysaccharide biosynthetic process"/>
    <property type="evidence" value="ECO:0007669"/>
    <property type="project" value="TreeGrafter"/>
</dbReference>
<evidence type="ECO:0000256" key="1">
    <source>
        <dbReference type="ARBA" id="ARBA00022679"/>
    </source>
</evidence>
<organism evidence="3 4">
    <name type="scientific">Candidatus Roizmanbacteria bacterium RIFCSPHIGHO2_12_FULL_33_9</name>
    <dbReference type="NCBI Taxonomy" id="1802045"/>
    <lineage>
        <taxon>Bacteria</taxon>
        <taxon>Candidatus Roizmaniibacteriota</taxon>
    </lineage>
</organism>